<keyword evidence="5" id="KW-0997">Cell inner membrane</keyword>
<evidence type="ECO:0000313" key="10">
    <source>
        <dbReference type="Proteomes" id="UP000198744"/>
    </source>
</evidence>
<evidence type="ECO:0000256" key="2">
    <source>
        <dbReference type="ARBA" id="ARBA00008358"/>
    </source>
</evidence>
<comment type="similarity">
    <text evidence="2">Belongs to the GSP I family.</text>
</comment>
<evidence type="ECO:0000256" key="1">
    <source>
        <dbReference type="ARBA" id="ARBA00004377"/>
    </source>
</evidence>
<name>A0A1H7Z4M1_9BACT</name>
<dbReference type="InterPro" id="IPR010052">
    <property type="entry name" value="T2SS_protein-GspI"/>
</dbReference>
<keyword evidence="4" id="KW-0488">Methylation</keyword>
<dbReference type="GO" id="GO:0015628">
    <property type="term" value="P:protein secretion by the type II secretion system"/>
    <property type="evidence" value="ECO:0007669"/>
    <property type="project" value="InterPro"/>
</dbReference>
<keyword evidence="10" id="KW-1185">Reference proteome</keyword>
<dbReference type="Pfam" id="PF07963">
    <property type="entry name" value="N_methyl"/>
    <property type="match status" value="1"/>
</dbReference>
<evidence type="ECO:0000256" key="3">
    <source>
        <dbReference type="ARBA" id="ARBA00022475"/>
    </source>
</evidence>
<evidence type="ECO:0000256" key="5">
    <source>
        <dbReference type="ARBA" id="ARBA00022519"/>
    </source>
</evidence>
<dbReference type="OrthoDB" id="5432521at2"/>
<comment type="subcellular location">
    <subcellularLocation>
        <location evidence="1">Cell inner membrane</location>
        <topology evidence="1">Single-pass membrane protein</topology>
    </subcellularLocation>
</comment>
<keyword evidence="3" id="KW-1003">Cell membrane</keyword>
<evidence type="ECO:0000256" key="7">
    <source>
        <dbReference type="ARBA" id="ARBA00022989"/>
    </source>
</evidence>
<dbReference type="AlphaFoldDB" id="A0A1H7Z4M1"/>
<dbReference type="GO" id="GO:0015627">
    <property type="term" value="C:type II protein secretion system complex"/>
    <property type="evidence" value="ECO:0007669"/>
    <property type="project" value="InterPro"/>
</dbReference>
<keyword evidence="8" id="KW-0472">Membrane</keyword>
<protein>
    <submittedName>
        <fullName evidence="9">Type IV pilus assembly protein PilV</fullName>
    </submittedName>
</protein>
<evidence type="ECO:0000256" key="4">
    <source>
        <dbReference type="ARBA" id="ARBA00022481"/>
    </source>
</evidence>
<dbReference type="InterPro" id="IPR012902">
    <property type="entry name" value="N_methyl_site"/>
</dbReference>
<dbReference type="EMBL" id="FOBS01000020">
    <property type="protein sequence ID" value="SEM52944.1"/>
    <property type="molecule type" value="Genomic_DNA"/>
</dbReference>
<proteinExistence type="inferred from homology"/>
<dbReference type="NCBIfam" id="TIGR02532">
    <property type="entry name" value="IV_pilin_GFxxxE"/>
    <property type="match status" value="1"/>
</dbReference>
<dbReference type="GO" id="GO:0005886">
    <property type="term" value="C:plasma membrane"/>
    <property type="evidence" value="ECO:0007669"/>
    <property type="project" value="UniProtKB-SubCell"/>
</dbReference>
<sequence>MRPNIIKTEMRRIDSSAGFTMLEVLVAILILVVALTEMVGLTATVVRANTSSKASTTATTLAGEKLEELKNTDYASLTDGTNTDYATSSGTVQTSASGAYFTRSWTIATVDPDAADADPSDDMKNITVSVTWSWMGNSRQVTLSSSVAQ</sequence>
<keyword evidence="6" id="KW-0812">Transmembrane</keyword>
<dbReference type="STRING" id="43775.SAMN04489760_12017"/>
<accession>A0A1H7Z4M1</accession>
<evidence type="ECO:0000256" key="8">
    <source>
        <dbReference type="ARBA" id="ARBA00023136"/>
    </source>
</evidence>
<evidence type="ECO:0000256" key="6">
    <source>
        <dbReference type="ARBA" id="ARBA00022692"/>
    </source>
</evidence>
<keyword evidence="7" id="KW-1133">Transmembrane helix</keyword>
<gene>
    <name evidence="9" type="ORF">SAMN04489760_12017</name>
</gene>
<organism evidence="9 10">
    <name type="scientific">Syntrophus gentianae</name>
    <dbReference type="NCBI Taxonomy" id="43775"/>
    <lineage>
        <taxon>Bacteria</taxon>
        <taxon>Pseudomonadati</taxon>
        <taxon>Thermodesulfobacteriota</taxon>
        <taxon>Syntrophia</taxon>
        <taxon>Syntrophales</taxon>
        <taxon>Syntrophaceae</taxon>
        <taxon>Syntrophus</taxon>
    </lineage>
</organism>
<evidence type="ECO:0000313" key="9">
    <source>
        <dbReference type="EMBL" id="SEM52944.1"/>
    </source>
</evidence>
<reference evidence="9 10" key="1">
    <citation type="submission" date="2016-10" db="EMBL/GenBank/DDBJ databases">
        <authorList>
            <person name="de Groot N.N."/>
        </authorList>
    </citation>
    <scope>NUCLEOTIDE SEQUENCE [LARGE SCALE GENOMIC DNA]</scope>
    <source>
        <strain evidence="9 10">DSM 8423</strain>
    </source>
</reference>
<dbReference type="PANTHER" id="PTHR38779">
    <property type="entry name" value="TYPE II SECRETION SYSTEM PROTEIN I-RELATED"/>
    <property type="match status" value="1"/>
</dbReference>
<dbReference type="Proteomes" id="UP000198744">
    <property type="component" value="Unassembled WGS sequence"/>
</dbReference>
<dbReference type="PANTHER" id="PTHR38779:SF2">
    <property type="entry name" value="TYPE II SECRETION SYSTEM PROTEIN I-RELATED"/>
    <property type="match status" value="1"/>
</dbReference>